<dbReference type="AlphaFoldDB" id="F0J696"/>
<proteinExistence type="predicted"/>
<protein>
    <submittedName>
        <fullName evidence="1">TraJ protein</fullName>
    </submittedName>
</protein>
<accession>F0J696</accession>
<dbReference type="Proteomes" id="UP000007100">
    <property type="component" value="Chromosome"/>
</dbReference>
<organism evidence="1 2">
    <name type="scientific">Acidiphilium multivorum (strain DSM 11245 / JCM 8867 / NBRC 100883 / AIU 301)</name>
    <dbReference type="NCBI Taxonomy" id="926570"/>
    <lineage>
        <taxon>Bacteria</taxon>
        <taxon>Pseudomonadati</taxon>
        <taxon>Pseudomonadota</taxon>
        <taxon>Alphaproteobacteria</taxon>
        <taxon>Acetobacterales</taxon>
        <taxon>Acidocellaceae</taxon>
        <taxon>Acidiphilium</taxon>
    </lineage>
</organism>
<sequence length="165" mass="18628">MCVAPVRADARTGPTPSLTRLRLDGILLCEAHARCRDRHERRIKRMTGDTKGKRGGRPRGDRIEVWVTPVERGEIAARADEAGLSLSAYLRAAGLHHRIKSVYDLDAVRDLAKVNGDLGRVAGLLKWWLVDGQDKLSRREEVERLLIDFRALQNEVTTLMKAVRR</sequence>
<dbReference type="Pfam" id="PF21983">
    <property type="entry name" value="NikA-like"/>
    <property type="match status" value="1"/>
</dbReference>
<dbReference type="EMBL" id="AP012035">
    <property type="protein sequence ID" value="BAJ80352.1"/>
    <property type="molecule type" value="Genomic_DNA"/>
</dbReference>
<reference evidence="1 2" key="1">
    <citation type="submission" date="2010-12" db="EMBL/GenBank/DDBJ databases">
        <title>Whole genome sequence of Acidiphilium multivorum AIU301.</title>
        <authorList>
            <person name="Narita-Yamada S."/>
            <person name="Nakamura S."/>
            <person name="Ito N."/>
            <person name="Takarada H."/>
            <person name="Katano Y."/>
            <person name="Nakazawa H."/>
            <person name="Hosoyama A."/>
            <person name="Yamada R."/>
            <person name="Fujita N."/>
        </authorList>
    </citation>
    <scope>NUCLEOTIDE SEQUENCE [LARGE SCALE GENOMIC DNA]</scope>
    <source>
        <strain evidence="2">DSM 11245 / JCM 8867 / AIU301</strain>
    </source>
</reference>
<evidence type="ECO:0000313" key="2">
    <source>
        <dbReference type="Proteomes" id="UP000007100"/>
    </source>
</evidence>
<dbReference type="InterPro" id="IPR053842">
    <property type="entry name" value="NikA-like"/>
</dbReference>
<keyword evidence="2" id="KW-1185">Reference proteome</keyword>
<dbReference type="HOGENOM" id="CLU_1607316_0_0_5"/>
<evidence type="ECO:0000313" key="1">
    <source>
        <dbReference type="EMBL" id="BAJ80352.1"/>
    </source>
</evidence>
<name>F0J696_ACIMA</name>
<gene>
    <name evidence="1" type="ordered locus">ACMV_10050</name>
</gene>
<dbReference type="KEGG" id="amv:ACMV_10050"/>